<dbReference type="Proteomes" id="UP000823388">
    <property type="component" value="Chromosome 6N"/>
</dbReference>
<evidence type="ECO:0000313" key="2">
    <source>
        <dbReference type="EMBL" id="KAG2577370.1"/>
    </source>
</evidence>
<dbReference type="AlphaFoldDB" id="A0A8T0QWC5"/>
<accession>A0A8T0QWC5</accession>
<protein>
    <submittedName>
        <fullName evidence="2">Uncharacterized protein</fullName>
    </submittedName>
</protein>
<gene>
    <name evidence="2" type="ORF">PVAP13_6NG093403</name>
</gene>
<feature type="compositionally biased region" description="Basic residues" evidence="1">
    <location>
        <begin position="72"/>
        <end position="84"/>
    </location>
</feature>
<evidence type="ECO:0000313" key="3">
    <source>
        <dbReference type="Proteomes" id="UP000823388"/>
    </source>
</evidence>
<dbReference type="EMBL" id="CM029048">
    <property type="protein sequence ID" value="KAG2577370.1"/>
    <property type="molecule type" value="Genomic_DNA"/>
</dbReference>
<keyword evidence="3" id="KW-1185">Reference proteome</keyword>
<proteinExistence type="predicted"/>
<organism evidence="2 3">
    <name type="scientific">Panicum virgatum</name>
    <name type="common">Blackwell switchgrass</name>
    <dbReference type="NCBI Taxonomy" id="38727"/>
    <lineage>
        <taxon>Eukaryota</taxon>
        <taxon>Viridiplantae</taxon>
        <taxon>Streptophyta</taxon>
        <taxon>Embryophyta</taxon>
        <taxon>Tracheophyta</taxon>
        <taxon>Spermatophyta</taxon>
        <taxon>Magnoliopsida</taxon>
        <taxon>Liliopsida</taxon>
        <taxon>Poales</taxon>
        <taxon>Poaceae</taxon>
        <taxon>PACMAD clade</taxon>
        <taxon>Panicoideae</taxon>
        <taxon>Panicodae</taxon>
        <taxon>Paniceae</taxon>
        <taxon>Panicinae</taxon>
        <taxon>Panicum</taxon>
        <taxon>Panicum sect. Hiantes</taxon>
    </lineage>
</organism>
<comment type="caution">
    <text evidence="2">The sequence shown here is derived from an EMBL/GenBank/DDBJ whole genome shotgun (WGS) entry which is preliminary data.</text>
</comment>
<feature type="region of interest" description="Disordered" evidence="1">
    <location>
        <begin position="52"/>
        <end position="84"/>
    </location>
</feature>
<evidence type="ECO:0000256" key="1">
    <source>
        <dbReference type="SAM" id="MobiDB-lite"/>
    </source>
</evidence>
<sequence length="367" mass="39547">MGFFQEMPPRHWTRFWFNKKIRKKVRFLHLLKPRGERWTLPRRHAPADLAGLAHGQRGGRRSPTIPPSPARWPRRSATRRRRTGTWRAREAAADLLGIQCLEDLYPLLDGGQGRAGGGLGGDGEGLGLDGGGGTLGLRLRDSVVPLGEDAGRGDRLHDAAHDGVAHVLRWWPDDERREQRLRGLRAGGRRAGLGGSLRGRGLGALGCGVGGVLRLAVNVLPERPSCLAARAALAWGGSLHAAGRWAACSTRAAQSGLVETMREARTGGAMPLRARTPLPAGASMGYSKAVEGVGAQRAPVAALPAPPTTNPLPPTRPRHRAFFTANGEEGHGMELKGRLGGGRRRRCDCEMEEATVARRGREARHDK</sequence>
<name>A0A8T0QWC5_PANVG</name>
<reference evidence="2" key="1">
    <citation type="submission" date="2020-05" db="EMBL/GenBank/DDBJ databases">
        <title>WGS assembly of Panicum virgatum.</title>
        <authorList>
            <person name="Lovell J.T."/>
            <person name="Jenkins J."/>
            <person name="Shu S."/>
            <person name="Juenger T.E."/>
            <person name="Schmutz J."/>
        </authorList>
    </citation>
    <scope>NUCLEOTIDE SEQUENCE</scope>
    <source>
        <strain evidence="2">AP13</strain>
    </source>
</reference>